<gene>
    <name evidence="18" type="ORF">ACFQDM_16485</name>
</gene>
<keyword evidence="11" id="KW-1278">Translocase</keyword>
<comment type="subcellular location">
    <subcellularLocation>
        <location evidence="1">Cell membrane</location>
        <topology evidence="1">Multi-pass membrane protein</topology>
    </subcellularLocation>
</comment>
<dbReference type="PROSITE" id="PS00154">
    <property type="entry name" value="ATPASE_E1_E2"/>
    <property type="match status" value="1"/>
</dbReference>
<dbReference type="Proteomes" id="UP001596303">
    <property type="component" value="Unassembled WGS sequence"/>
</dbReference>
<dbReference type="InterPro" id="IPR059000">
    <property type="entry name" value="ATPase_P-type_domA"/>
</dbReference>
<evidence type="ECO:0000256" key="10">
    <source>
        <dbReference type="ARBA" id="ARBA00022842"/>
    </source>
</evidence>
<feature type="transmembrane region" description="Helical" evidence="15">
    <location>
        <begin position="150"/>
        <end position="171"/>
    </location>
</feature>
<evidence type="ECO:0000256" key="2">
    <source>
        <dbReference type="ARBA" id="ARBA00006024"/>
    </source>
</evidence>
<dbReference type="PANTHER" id="PTHR43520">
    <property type="entry name" value="ATP7, ISOFORM B"/>
    <property type="match status" value="1"/>
</dbReference>
<keyword evidence="4 15" id="KW-1003">Cell membrane</keyword>
<evidence type="ECO:0000256" key="8">
    <source>
        <dbReference type="ARBA" id="ARBA00022741"/>
    </source>
</evidence>
<dbReference type="EMBL" id="JBHSSW010000066">
    <property type="protein sequence ID" value="MFC6199679.1"/>
    <property type="molecule type" value="Genomic_DNA"/>
</dbReference>
<evidence type="ECO:0000256" key="12">
    <source>
        <dbReference type="ARBA" id="ARBA00022989"/>
    </source>
</evidence>
<dbReference type="SUPFAM" id="SSF55008">
    <property type="entry name" value="HMA, heavy metal-associated domain"/>
    <property type="match status" value="1"/>
</dbReference>
<feature type="transmembrane region" description="Helical" evidence="15">
    <location>
        <begin position="115"/>
        <end position="138"/>
    </location>
</feature>
<dbReference type="InterPro" id="IPR036163">
    <property type="entry name" value="HMA_dom_sf"/>
</dbReference>
<dbReference type="Gene3D" id="3.40.50.1000">
    <property type="entry name" value="HAD superfamily/HAD-like"/>
    <property type="match status" value="1"/>
</dbReference>
<protein>
    <submittedName>
        <fullName evidence="18">Heavy metal translocating P-type ATPase</fullName>
    </submittedName>
</protein>
<evidence type="ECO:0000256" key="4">
    <source>
        <dbReference type="ARBA" id="ARBA00022475"/>
    </source>
</evidence>
<feature type="transmembrane region" description="Helical" evidence="15">
    <location>
        <begin position="183"/>
        <end position="205"/>
    </location>
</feature>
<dbReference type="SUPFAM" id="SSF81665">
    <property type="entry name" value="Calcium ATPase, transmembrane domain M"/>
    <property type="match status" value="1"/>
</dbReference>
<dbReference type="InterPro" id="IPR006121">
    <property type="entry name" value="HMA_dom"/>
</dbReference>
<dbReference type="Pfam" id="PF00403">
    <property type="entry name" value="HMA"/>
    <property type="match status" value="1"/>
</dbReference>
<dbReference type="InterPro" id="IPR008250">
    <property type="entry name" value="ATPase_P-typ_transduc_dom_A_sf"/>
</dbReference>
<evidence type="ECO:0000256" key="13">
    <source>
        <dbReference type="ARBA" id="ARBA00023065"/>
    </source>
</evidence>
<keyword evidence="10" id="KW-0460">Magnesium</keyword>
<feature type="transmembrane region" description="Helical" evidence="15">
    <location>
        <begin position="367"/>
        <end position="386"/>
    </location>
</feature>
<dbReference type="Pfam" id="PF00122">
    <property type="entry name" value="E1-E2_ATPase"/>
    <property type="match status" value="1"/>
</dbReference>
<feature type="transmembrane region" description="Helical" evidence="15">
    <location>
        <begin position="685"/>
        <end position="701"/>
    </location>
</feature>
<keyword evidence="6 15" id="KW-0812">Transmembrane</keyword>
<evidence type="ECO:0000313" key="19">
    <source>
        <dbReference type="Proteomes" id="UP001596303"/>
    </source>
</evidence>
<keyword evidence="5" id="KW-0597">Phosphoprotein</keyword>
<evidence type="ECO:0000256" key="7">
    <source>
        <dbReference type="ARBA" id="ARBA00022723"/>
    </source>
</evidence>
<reference evidence="19" key="1">
    <citation type="journal article" date="2019" name="Int. J. Syst. Evol. Microbiol.">
        <title>The Global Catalogue of Microorganisms (GCM) 10K type strain sequencing project: providing services to taxonomists for standard genome sequencing and annotation.</title>
        <authorList>
            <consortium name="The Broad Institute Genomics Platform"/>
            <consortium name="The Broad Institute Genome Sequencing Center for Infectious Disease"/>
            <person name="Wu L."/>
            <person name="Ma J."/>
        </authorList>
    </citation>
    <scope>NUCLEOTIDE SEQUENCE [LARGE SCALE GENOMIC DNA]</scope>
    <source>
        <strain evidence="19">CGMCC-1.15741</strain>
    </source>
</reference>
<dbReference type="InterPro" id="IPR023299">
    <property type="entry name" value="ATPase_P-typ_cyto_dom_N"/>
</dbReference>
<evidence type="ECO:0000256" key="15">
    <source>
        <dbReference type="RuleBase" id="RU362081"/>
    </source>
</evidence>
<dbReference type="SUPFAM" id="SSF56784">
    <property type="entry name" value="HAD-like"/>
    <property type="match status" value="1"/>
</dbReference>
<feature type="transmembrane region" description="Helical" evidence="15">
    <location>
        <begin position="211"/>
        <end position="229"/>
    </location>
</feature>
<keyword evidence="7 15" id="KW-0479">Metal-binding</keyword>
<keyword evidence="13" id="KW-0406">Ion transport</keyword>
<dbReference type="InterPro" id="IPR018303">
    <property type="entry name" value="ATPase_P-typ_P_site"/>
</dbReference>
<dbReference type="CDD" id="cd00371">
    <property type="entry name" value="HMA"/>
    <property type="match status" value="1"/>
</dbReference>
<evidence type="ECO:0000256" key="1">
    <source>
        <dbReference type="ARBA" id="ARBA00004651"/>
    </source>
</evidence>
<sequence>MDTLTANAFDAEPSHHQNATKPYVKTKGNRRELMLAVSGAKCGGCLAKIEKNLRELEGIDTVRMNLTTGRLVVDWTDPQFDSDRVVTTLDGLGYPAKPFDPDQIDSSRAKRERSLLAAMAVAGFAAANIMLLSVSVWAGAGEMSDETRTLMHWVSGAIALPVIAFSGRPFFTSAWSALRTGNVNMDVPISLAVLLSAGFSVFETINHGEHSYFDAAVMLLFFLLIGRFLEARLQRQAHKAADDLAALQAVTVSRRNSDGTLETVASRDLSLGDTLIIAKGERLPVDVTLVSESADINTSLVTGESLPIAAHAGERLYAGTVNLARPIEVSVAATSDDSLIGEISKLLDVGEQKRSKYRQIADKAAELYVPVVHTLAALAFIGWFIGTGELRPAIFTAISVLVITCPCALALAAPVVQIVAAGRLYQNNAFLKSGDALERIAACDHIIFDKTGTLTELTPVVETTDESRDTLNLAAQLARGSRHPVSRALVQAACPGPMADQIEEHKGLGLSGEIEGRAARLGNWEWVSHSEQDPPENAHLWFWIDGEPPAPLRLSEALKPGGHALMDFLNANNISAEICSGDHPDRVKKIADQLGMENWSGGVTPIDKAQRVEELAAQGKRVLMIGDGLNDAGALASAHAALAPGGALDAARTASDCVYSSPDLSAIGKVLKIAKSAQGRIKENFGLAVIYNMIAVPIALAGLVTPLIAAIAMSGSSIVVTVNALRVNKGKLS</sequence>
<evidence type="ECO:0000256" key="6">
    <source>
        <dbReference type="ARBA" id="ARBA00022692"/>
    </source>
</evidence>
<evidence type="ECO:0000256" key="16">
    <source>
        <dbReference type="SAM" id="MobiDB-lite"/>
    </source>
</evidence>
<keyword evidence="3" id="KW-0813">Transport</keyword>
<dbReference type="PANTHER" id="PTHR43520:SF5">
    <property type="entry name" value="CATION-TRANSPORTING P-TYPE ATPASE-RELATED"/>
    <property type="match status" value="1"/>
</dbReference>
<dbReference type="Gene3D" id="3.30.70.100">
    <property type="match status" value="1"/>
</dbReference>
<evidence type="ECO:0000256" key="5">
    <source>
        <dbReference type="ARBA" id="ARBA00022553"/>
    </source>
</evidence>
<name>A0ABW1SDQ3_9PROT</name>
<comment type="caution">
    <text evidence="18">The sequence shown here is derived from an EMBL/GenBank/DDBJ whole genome shotgun (WGS) entry which is preliminary data.</text>
</comment>
<keyword evidence="12 15" id="KW-1133">Transmembrane helix</keyword>
<dbReference type="NCBIfam" id="TIGR01511">
    <property type="entry name" value="ATPase-IB1_Cu"/>
    <property type="match status" value="1"/>
</dbReference>
<feature type="domain" description="HMA" evidence="17">
    <location>
        <begin position="31"/>
        <end position="97"/>
    </location>
</feature>
<evidence type="ECO:0000256" key="14">
    <source>
        <dbReference type="ARBA" id="ARBA00023136"/>
    </source>
</evidence>
<dbReference type="PRINTS" id="PR00119">
    <property type="entry name" value="CATATPASE"/>
</dbReference>
<organism evidence="18 19">
    <name type="scientific">Ponticaulis profundi</name>
    <dbReference type="NCBI Taxonomy" id="2665222"/>
    <lineage>
        <taxon>Bacteria</taxon>
        <taxon>Pseudomonadati</taxon>
        <taxon>Pseudomonadota</taxon>
        <taxon>Alphaproteobacteria</taxon>
        <taxon>Hyphomonadales</taxon>
        <taxon>Hyphomonadaceae</taxon>
        <taxon>Ponticaulis</taxon>
    </lineage>
</organism>
<dbReference type="InterPro" id="IPR027256">
    <property type="entry name" value="P-typ_ATPase_IB"/>
</dbReference>
<dbReference type="RefSeq" id="WP_377380971.1">
    <property type="nucleotide sequence ID" value="NZ_JBHSSW010000066.1"/>
</dbReference>
<dbReference type="InterPro" id="IPR023298">
    <property type="entry name" value="ATPase_P-typ_TM_dom_sf"/>
</dbReference>
<accession>A0ABW1SDQ3</accession>
<evidence type="ECO:0000259" key="17">
    <source>
        <dbReference type="PROSITE" id="PS50846"/>
    </source>
</evidence>
<keyword evidence="19" id="KW-1185">Reference proteome</keyword>
<dbReference type="NCBIfam" id="TIGR01494">
    <property type="entry name" value="ATPase_P-type"/>
    <property type="match status" value="1"/>
</dbReference>
<dbReference type="InterPro" id="IPR001757">
    <property type="entry name" value="P_typ_ATPase"/>
</dbReference>
<keyword evidence="9 15" id="KW-0067">ATP-binding</keyword>
<dbReference type="Gene3D" id="2.70.150.10">
    <property type="entry name" value="Calcium-transporting ATPase, cytoplasmic transduction domain A"/>
    <property type="match status" value="1"/>
</dbReference>
<keyword evidence="14 15" id="KW-0472">Membrane</keyword>
<dbReference type="Gene3D" id="3.40.1110.10">
    <property type="entry name" value="Calcium-transporting ATPase, cytoplasmic domain N"/>
    <property type="match status" value="1"/>
</dbReference>
<feature type="region of interest" description="Disordered" evidence="16">
    <location>
        <begin position="1"/>
        <end position="21"/>
    </location>
</feature>
<evidence type="ECO:0000256" key="11">
    <source>
        <dbReference type="ARBA" id="ARBA00022967"/>
    </source>
</evidence>
<dbReference type="InterPro" id="IPR036412">
    <property type="entry name" value="HAD-like_sf"/>
</dbReference>
<dbReference type="InterPro" id="IPR023214">
    <property type="entry name" value="HAD_sf"/>
</dbReference>
<dbReference type="NCBIfam" id="TIGR01525">
    <property type="entry name" value="ATPase-IB_hvy"/>
    <property type="match status" value="1"/>
</dbReference>
<proteinExistence type="inferred from homology"/>
<evidence type="ECO:0000313" key="18">
    <source>
        <dbReference type="EMBL" id="MFC6199679.1"/>
    </source>
</evidence>
<comment type="similarity">
    <text evidence="2 15">Belongs to the cation transport ATPase (P-type) (TC 3.A.3) family. Type IB subfamily.</text>
</comment>
<evidence type="ECO:0000256" key="3">
    <source>
        <dbReference type="ARBA" id="ARBA00022448"/>
    </source>
</evidence>
<dbReference type="Pfam" id="PF00702">
    <property type="entry name" value="Hydrolase"/>
    <property type="match status" value="1"/>
</dbReference>
<dbReference type="SUPFAM" id="SSF81653">
    <property type="entry name" value="Calcium ATPase, transduction domain A"/>
    <property type="match status" value="1"/>
</dbReference>
<keyword evidence="8 15" id="KW-0547">Nucleotide-binding</keyword>
<evidence type="ECO:0000256" key="9">
    <source>
        <dbReference type="ARBA" id="ARBA00022840"/>
    </source>
</evidence>
<dbReference type="PROSITE" id="PS50846">
    <property type="entry name" value="HMA_2"/>
    <property type="match status" value="1"/>
</dbReference>
<feature type="transmembrane region" description="Helical" evidence="15">
    <location>
        <begin position="392"/>
        <end position="416"/>
    </location>
</feature>